<sequence>MIDFSGSHSPLQHPRFSSDYQSSPPFQKHCLAHRYEPLRQPGSSILHKPPAWYLQPASVEGNGEMNEVGSEMDSRSVGNPSTREEEQSFRLPQQSYNTETHQLNPHLFYTLMRLWSYSQIDLMANAHNNQVQVYSSKTLRE</sequence>
<reference evidence="2" key="1">
    <citation type="submission" date="2022-03" db="EMBL/GenBank/DDBJ databases">
        <authorList>
            <person name="Alioto T."/>
            <person name="Alioto T."/>
            <person name="Gomez Garrido J."/>
        </authorList>
    </citation>
    <scope>NUCLEOTIDE SEQUENCE</scope>
</reference>
<dbReference type="EMBL" id="OW240914">
    <property type="protein sequence ID" value="CAH2277334.1"/>
    <property type="molecule type" value="Genomic_DNA"/>
</dbReference>
<evidence type="ECO:0000313" key="3">
    <source>
        <dbReference type="Proteomes" id="UP001295444"/>
    </source>
</evidence>
<gene>
    <name evidence="2" type="ORF">PECUL_23A041398</name>
</gene>
<name>A0AAD1VZ43_PELCU</name>
<proteinExistence type="predicted"/>
<organism evidence="2 3">
    <name type="scientific">Pelobates cultripes</name>
    <name type="common">Western spadefoot toad</name>
    <dbReference type="NCBI Taxonomy" id="61616"/>
    <lineage>
        <taxon>Eukaryota</taxon>
        <taxon>Metazoa</taxon>
        <taxon>Chordata</taxon>
        <taxon>Craniata</taxon>
        <taxon>Vertebrata</taxon>
        <taxon>Euteleostomi</taxon>
        <taxon>Amphibia</taxon>
        <taxon>Batrachia</taxon>
        <taxon>Anura</taxon>
        <taxon>Pelobatoidea</taxon>
        <taxon>Pelobatidae</taxon>
        <taxon>Pelobates</taxon>
    </lineage>
</organism>
<evidence type="ECO:0000313" key="2">
    <source>
        <dbReference type="EMBL" id="CAH2277334.1"/>
    </source>
</evidence>
<accession>A0AAD1VZ43</accession>
<keyword evidence="3" id="KW-1185">Reference proteome</keyword>
<feature type="compositionally biased region" description="Polar residues" evidence="1">
    <location>
        <begin position="1"/>
        <end position="10"/>
    </location>
</feature>
<evidence type="ECO:0000256" key="1">
    <source>
        <dbReference type="SAM" id="MobiDB-lite"/>
    </source>
</evidence>
<feature type="region of interest" description="Disordered" evidence="1">
    <location>
        <begin position="1"/>
        <end position="25"/>
    </location>
</feature>
<feature type="region of interest" description="Disordered" evidence="1">
    <location>
        <begin position="62"/>
        <end position="97"/>
    </location>
</feature>
<protein>
    <submittedName>
        <fullName evidence="2">Uncharacterized protein</fullName>
    </submittedName>
</protein>
<dbReference type="Proteomes" id="UP001295444">
    <property type="component" value="Chromosome 03"/>
</dbReference>
<dbReference type="AlphaFoldDB" id="A0AAD1VZ43"/>